<evidence type="ECO:0000313" key="3">
    <source>
        <dbReference type="Proteomes" id="UP000076023"/>
    </source>
</evidence>
<dbReference type="InterPro" id="IPR011050">
    <property type="entry name" value="Pectin_lyase_fold/virulence"/>
</dbReference>
<dbReference type="InterPro" id="IPR024535">
    <property type="entry name" value="RHGA/B-epi-like_pectate_lyase"/>
</dbReference>
<dbReference type="GO" id="GO:0016829">
    <property type="term" value="F:lyase activity"/>
    <property type="evidence" value="ECO:0007669"/>
    <property type="project" value="UniProtKB-KW"/>
</dbReference>
<dbReference type="InParanoid" id="A0A146G4I6"/>
<dbReference type="Proteomes" id="UP000076023">
    <property type="component" value="Unassembled WGS sequence"/>
</dbReference>
<dbReference type="SUPFAM" id="SSF51126">
    <property type="entry name" value="Pectin lyase-like"/>
    <property type="match status" value="1"/>
</dbReference>
<evidence type="ECO:0000313" key="2">
    <source>
        <dbReference type="EMBL" id="GAT32685.1"/>
    </source>
</evidence>
<dbReference type="STRING" id="690879.TSACC_21085"/>
<comment type="caution">
    <text evidence="2">The sequence shown here is derived from an EMBL/GenBank/DDBJ whole genome shotgun (WGS) entry which is preliminary data.</text>
</comment>
<gene>
    <name evidence="2" type="ORF">TSACC_21085</name>
</gene>
<dbReference type="EMBL" id="BDCO01000002">
    <property type="protein sequence ID" value="GAT32685.1"/>
    <property type="molecule type" value="Genomic_DNA"/>
</dbReference>
<keyword evidence="3" id="KW-1185">Reference proteome</keyword>
<keyword evidence="2" id="KW-0456">Lyase</keyword>
<dbReference type="InterPro" id="IPR012334">
    <property type="entry name" value="Pectin_lyas_fold"/>
</dbReference>
<evidence type="ECO:0000259" key="1">
    <source>
        <dbReference type="Pfam" id="PF12708"/>
    </source>
</evidence>
<reference evidence="3" key="1">
    <citation type="journal article" date="2017" name="Genome Announc.">
        <title>Draft Genome Sequence of Terrimicrobium sacchariphilum NM-5T, a Facultative Anaerobic Soil Bacterium of the Class Spartobacteria.</title>
        <authorList>
            <person name="Qiu Y.L."/>
            <person name="Tourlousse D.M."/>
            <person name="Matsuura N."/>
            <person name="Ohashi A."/>
            <person name="Sekiguchi Y."/>
        </authorList>
    </citation>
    <scope>NUCLEOTIDE SEQUENCE [LARGE SCALE GENOMIC DNA]</scope>
    <source>
        <strain evidence="3">NM-5</strain>
    </source>
</reference>
<name>A0A146G4I6_TERSA</name>
<feature type="domain" description="Rhamnogalacturonase A/B/Epimerase-like pectate lyase" evidence="1">
    <location>
        <begin position="17"/>
        <end position="270"/>
    </location>
</feature>
<dbReference type="Pfam" id="PF12708">
    <property type="entry name" value="Pect-lyase_RHGA_epim"/>
    <property type="match status" value="1"/>
</dbReference>
<accession>A0A146G4I6</accession>
<sequence length="393" mass="43498">MGKCGMMPGQIFNPVHNIRNLGAIGDGLADDSAAIQKVLDGGRKEVFIPAGVYRIAQTLKVDSFTKIVADPGARLFHCGETPHGAEDFLLTNRDPVFGNAEIQITGGTWDGNKTGRTNFKDPDLFNLKAFTGTVLNFRNVRDLKLSDLIVANSVVYFVRMCMLDGFEIRNIGFQSDVIENNQDGLHFNGWVRNGVVENIRALTKGQPNDDLIALNADDSMARLENTGMTCGPIENIVFRNLYAEDCHTAVRLLSYVSPIRNLRFENVVAGCRCFAINMDGARYCRTPLFRDEDFPQGVGRIENIEFRGLKVWWSTPGERKALIDGESRVENFLIRGFERDATRDQAPEVPTLWVEKTPGLPIKALAGERVVLDAVAGSEPVVVSEAFSELRLG</sequence>
<dbReference type="AlphaFoldDB" id="A0A146G4I6"/>
<protein>
    <submittedName>
        <fullName evidence="2">Pectate lyase superfamily protein</fullName>
    </submittedName>
</protein>
<proteinExistence type="predicted"/>
<dbReference type="Gene3D" id="2.160.20.10">
    <property type="entry name" value="Single-stranded right-handed beta-helix, Pectin lyase-like"/>
    <property type="match status" value="1"/>
</dbReference>
<organism evidence="2 3">
    <name type="scientific">Terrimicrobium sacchariphilum</name>
    <dbReference type="NCBI Taxonomy" id="690879"/>
    <lineage>
        <taxon>Bacteria</taxon>
        <taxon>Pseudomonadati</taxon>
        <taxon>Verrucomicrobiota</taxon>
        <taxon>Terrimicrobiia</taxon>
        <taxon>Terrimicrobiales</taxon>
        <taxon>Terrimicrobiaceae</taxon>
        <taxon>Terrimicrobium</taxon>
    </lineage>
</organism>